<protein>
    <submittedName>
        <fullName evidence="1">Uncharacterized protein</fullName>
    </submittedName>
</protein>
<sequence>MLGSVNTNKRLKDVLRMLSSDHST</sequence>
<dbReference type="AlphaFoldDB" id="A0A0A8ZL37"/>
<name>A0A0A8ZL37_ARUDO</name>
<evidence type="ECO:0000313" key="1">
    <source>
        <dbReference type="EMBL" id="JAD38418.1"/>
    </source>
</evidence>
<organism evidence="1">
    <name type="scientific">Arundo donax</name>
    <name type="common">Giant reed</name>
    <name type="synonym">Donax arundinaceus</name>
    <dbReference type="NCBI Taxonomy" id="35708"/>
    <lineage>
        <taxon>Eukaryota</taxon>
        <taxon>Viridiplantae</taxon>
        <taxon>Streptophyta</taxon>
        <taxon>Embryophyta</taxon>
        <taxon>Tracheophyta</taxon>
        <taxon>Spermatophyta</taxon>
        <taxon>Magnoliopsida</taxon>
        <taxon>Liliopsida</taxon>
        <taxon>Poales</taxon>
        <taxon>Poaceae</taxon>
        <taxon>PACMAD clade</taxon>
        <taxon>Arundinoideae</taxon>
        <taxon>Arundineae</taxon>
        <taxon>Arundo</taxon>
    </lineage>
</organism>
<proteinExistence type="predicted"/>
<reference evidence="1" key="1">
    <citation type="submission" date="2014-09" db="EMBL/GenBank/DDBJ databases">
        <authorList>
            <person name="Magalhaes I.L.F."/>
            <person name="Oliveira U."/>
            <person name="Santos F.R."/>
            <person name="Vidigal T.H.D.A."/>
            <person name="Brescovit A.D."/>
            <person name="Santos A.J."/>
        </authorList>
    </citation>
    <scope>NUCLEOTIDE SEQUENCE</scope>
    <source>
        <tissue evidence="1">Shoot tissue taken approximately 20 cm above the soil surface</tissue>
    </source>
</reference>
<reference evidence="1" key="2">
    <citation type="journal article" date="2015" name="Data Brief">
        <title>Shoot transcriptome of the giant reed, Arundo donax.</title>
        <authorList>
            <person name="Barrero R.A."/>
            <person name="Guerrero F.D."/>
            <person name="Moolhuijzen P."/>
            <person name="Goolsby J.A."/>
            <person name="Tidwell J."/>
            <person name="Bellgard S.E."/>
            <person name="Bellgard M.I."/>
        </authorList>
    </citation>
    <scope>NUCLEOTIDE SEQUENCE</scope>
    <source>
        <tissue evidence="1">Shoot tissue taken approximately 20 cm above the soil surface</tissue>
    </source>
</reference>
<dbReference type="EMBL" id="GBRH01259477">
    <property type="protein sequence ID" value="JAD38418.1"/>
    <property type="molecule type" value="Transcribed_RNA"/>
</dbReference>
<accession>A0A0A8ZL37</accession>